<evidence type="ECO:0000313" key="2">
    <source>
        <dbReference type="EMBL" id="GJD41958.1"/>
    </source>
</evidence>
<dbReference type="AlphaFoldDB" id="A0AAV4ZD16"/>
<reference evidence="2" key="2">
    <citation type="submission" date="2021-08" db="EMBL/GenBank/DDBJ databases">
        <authorList>
            <person name="Tani A."/>
            <person name="Ola A."/>
            <person name="Ogura Y."/>
            <person name="Katsura K."/>
            <person name="Hayashi T."/>
        </authorList>
    </citation>
    <scope>NUCLEOTIDE SEQUENCE</scope>
    <source>
        <strain evidence="2">DSM 21893</strain>
    </source>
</reference>
<dbReference type="Proteomes" id="UP001055307">
    <property type="component" value="Unassembled WGS sequence"/>
</dbReference>
<evidence type="ECO:0000256" key="1">
    <source>
        <dbReference type="SAM" id="MobiDB-lite"/>
    </source>
</evidence>
<evidence type="ECO:0000313" key="3">
    <source>
        <dbReference type="Proteomes" id="UP001055307"/>
    </source>
</evidence>
<accession>A0AAV4ZD16</accession>
<sequence length="270" mass="30010">MNKSNPSHESDDQGYKADFENADHDNSAGGDNIGSSSDIASTLDETVAIFDEIITEFDRKADSFEEKNVRMLCNIMNLAKKAEENEGFSDGLTREFGKKKRKNASFALFVVNGLHGRSKTKPPRSTLNDLAKEIRGMQLAAVPPDPAEMLQWRTKPETVGKSAVELTGRAKAFAHAEMRQPKDAAALARLKNATQQKRKDFEDYINSKIEFNGDDLSACEIWKDVKDGYALQIVRVEKGSPIIINDAIFDQDKVRDIVLKNLAIKKASKS</sequence>
<protein>
    <submittedName>
        <fullName evidence="2">Uncharacterized protein</fullName>
    </submittedName>
</protein>
<reference evidence="2" key="1">
    <citation type="journal article" date="2016" name="Front. Microbiol.">
        <title>Genome Sequence of the Piezophilic, Mesophilic Sulfate-Reducing Bacterium Desulfovibrio indicus J2T.</title>
        <authorList>
            <person name="Cao J."/>
            <person name="Maignien L."/>
            <person name="Shao Z."/>
            <person name="Alain K."/>
            <person name="Jebbar M."/>
        </authorList>
    </citation>
    <scope>NUCLEOTIDE SEQUENCE</scope>
    <source>
        <strain evidence="2">DSM 21893</strain>
    </source>
</reference>
<name>A0AAV4ZD16_9HYPH</name>
<proteinExistence type="predicted"/>
<gene>
    <name evidence="2" type="ORF">OICFNHDK_4449</name>
</gene>
<feature type="region of interest" description="Disordered" evidence="1">
    <location>
        <begin position="1"/>
        <end position="37"/>
    </location>
</feature>
<organism evidence="2 3">
    <name type="scientific">Methylobacterium bullatum</name>
    <dbReference type="NCBI Taxonomy" id="570505"/>
    <lineage>
        <taxon>Bacteria</taxon>
        <taxon>Pseudomonadati</taxon>
        <taxon>Pseudomonadota</taxon>
        <taxon>Alphaproteobacteria</taxon>
        <taxon>Hyphomicrobiales</taxon>
        <taxon>Methylobacteriaceae</taxon>
        <taxon>Methylobacterium</taxon>
    </lineage>
</organism>
<comment type="caution">
    <text evidence="2">The sequence shown here is derived from an EMBL/GenBank/DDBJ whole genome shotgun (WGS) entry which is preliminary data.</text>
</comment>
<dbReference type="RefSeq" id="WP_192216037.1">
    <property type="nucleotide sequence ID" value="NZ_BPQF01000034.1"/>
</dbReference>
<dbReference type="EMBL" id="BPQF01000034">
    <property type="protein sequence ID" value="GJD41958.1"/>
    <property type="molecule type" value="Genomic_DNA"/>
</dbReference>
<keyword evidence="3" id="KW-1185">Reference proteome</keyword>
<feature type="compositionally biased region" description="Basic and acidic residues" evidence="1">
    <location>
        <begin position="1"/>
        <end position="26"/>
    </location>
</feature>